<feature type="domain" description="Reverse transcriptase zinc-binding" evidence="1">
    <location>
        <begin position="78"/>
        <end position="142"/>
    </location>
</feature>
<sequence length="175" mass="20808">MVDDGKSTIRGGGEAWKRTKLRFVLDHWAGEGALKDRFAEVYGIARKKKRTDAEPWSHNEEGGSWNLHLRPCIWDRPDVVWKLELQPKVKFFVWCLVWGMIQTRDRLRRKNIEVPTEYEICKEAPESILQLFFWCPLVRELWFQLVRGRVAEVWQLMEGNVGRYYRTGLEVEVML</sequence>
<dbReference type="EMBL" id="JABWDY010030700">
    <property type="protein sequence ID" value="KAF5185448.1"/>
    <property type="molecule type" value="Genomic_DNA"/>
</dbReference>
<dbReference type="InterPro" id="IPR026960">
    <property type="entry name" value="RVT-Znf"/>
</dbReference>
<gene>
    <name evidence="2" type="ORF">FRX31_024965</name>
</gene>
<evidence type="ECO:0000313" key="3">
    <source>
        <dbReference type="Proteomes" id="UP000554482"/>
    </source>
</evidence>
<organism evidence="2 3">
    <name type="scientific">Thalictrum thalictroides</name>
    <name type="common">Rue-anemone</name>
    <name type="synonym">Anemone thalictroides</name>
    <dbReference type="NCBI Taxonomy" id="46969"/>
    <lineage>
        <taxon>Eukaryota</taxon>
        <taxon>Viridiplantae</taxon>
        <taxon>Streptophyta</taxon>
        <taxon>Embryophyta</taxon>
        <taxon>Tracheophyta</taxon>
        <taxon>Spermatophyta</taxon>
        <taxon>Magnoliopsida</taxon>
        <taxon>Ranunculales</taxon>
        <taxon>Ranunculaceae</taxon>
        <taxon>Thalictroideae</taxon>
        <taxon>Thalictrum</taxon>
    </lineage>
</organism>
<dbReference type="Pfam" id="PF13966">
    <property type="entry name" value="zf-RVT"/>
    <property type="match status" value="1"/>
</dbReference>
<proteinExistence type="predicted"/>
<evidence type="ECO:0000313" key="2">
    <source>
        <dbReference type="EMBL" id="KAF5185448.1"/>
    </source>
</evidence>
<comment type="caution">
    <text evidence="2">The sequence shown here is derived from an EMBL/GenBank/DDBJ whole genome shotgun (WGS) entry which is preliminary data.</text>
</comment>
<keyword evidence="3" id="KW-1185">Reference proteome</keyword>
<name>A0A7J6VLI4_THATH</name>
<reference evidence="2 3" key="1">
    <citation type="submission" date="2020-06" db="EMBL/GenBank/DDBJ databases">
        <title>Transcriptomic and genomic resources for Thalictrum thalictroides and T. hernandezii: Facilitating candidate gene discovery in an emerging model plant lineage.</title>
        <authorList>
            <person name="Arias T."/>
            <person name="Riano-Pachon D.M."/>
            <person name="Di Stilio V.S."/>
        </authorList>
    </citation>
    <scope>NUCLEOTIDE SEQUENCE [LARGE SCALE GENOMIC DNA]</scope>
    <source>
        <strain evidence="3">cv. WT478/WT964</strain>
        <tissue evidence="2">Leaves</tissue>
    </source>
</reference>
<dbReference type="OrthoDB" id="696485at2759"/>
<evidence type="ECO:0000259" key="1">
    <source>
        <dbReference type="Pfam" id="PF13966"/>
    </source>
</evidence>
<accession>A0A7J6VLI4</accession>
<protein>
    <recommendedName>
        <fullName evidence="1">Reverse transcriptase zinc-binding domain-containing protein</fullName>
    </recommendedName>
</protein>
<dbReference type="AlphaFoldDB" id="A0A7J6VLI4"/>
<dbReference type="Proteomes" id="UP000554482">
    <property type="component" value="Unassembled WGS sequence"/>
</dbReference>